<reference evidence="3" key="3">
    <citation type="submission" date="2025-08" db="UniProtKB">
        <authorList>
            <consortium name="Ensembl"/>
        </authorList>
    </citation>
    <scope>IDENTIFICATION</scope>
</reference>
<reference evidence="4" key="1">
    <citation type="journal article" date="2014" name="PLoS ONE">
        <title>The genome and linkage map of the northern pike (Esox lucius): conserved synteny revealed between the salmonid sister group and the Neoteleostei.</title>
        <authorList>
            <person name="Rondeau E.B."/>
            <person name="Minkley D.R."/>
            <person name="Leong J.S."/>
            <person name="Messmer A.M."/>
            <person name="Jantzen J.R."/>
            <person name="von Schalburg K.R."/>
            <person name="Lemon C."/>
            <person name="Bird N.H."/>
            <person name="Koop B.F."/>
        </authorList>
    </citation>
    <scope>NUCLEOTIDE SEQUENCE</scope>
</reference>
<dbReference type="InterPro" id="IPR006574">
    <property type="entry name" value="PRY"/>
</dbReference>
<sequence length="354" mass="40722">MTEPDGACDRKDAPSTLGQWDVEWLTKMKAEMQRKIQERLQNIKEVKDSVELSKKTADRERDISLQSISMLNVLIKKGKAELVKIRKKQKAGARHGEMIIEDLEQEISELQRRSHELEQPSDPEDHLHLLQKDSLPSEDWSEISVHSDQSLSSVELSMAQQYAVDVTLDSDTAHPKLLLSEDRKQVSEGHSWQDLPDNPQRFNIYLIVLGKEGFSSGRFYYEVQVKDKTEWDLGVARQSISRKGQVYLGPGYRHWTIVLRNRDEYLTATEPPIVLSLREKPQKVGVFVDYEEGLISFFDVNNRSHIYSFTGQNFTEKLYPYFSPSRRGGDNSAPLVITPWLRPMGLSGVFMLKQ</sequence>
<organism evidence="3 4">
    <name type="scientific">Esox lucius</name>
    <name type="common">Northern pike</name>
    <dbReference type="NCBI Taxonomy" id="8010"/>
    <lineage>
        <taxon>Eukaryota</taxon>
        <taxon>Metazoa</taxon>
        <taxon>Chordata</taxon>
        <taxon>Craniata</taxon>
        <taxon>Vertebrata</taxon>
        <taxon>Euteleostomi</taxon>
        <taxon>Actinopterygii</taxon>
        <taxon>Neopterygii</taxon>
        <taxon>Teleostei</taxon>
        <taxon>Protacanthopterygii</taxon>
        <taxon>Esociformes</taxon>
        <taxon>Esocidae</taxon>
        <taxon>Esox</taxon>
    </lineage>
</organism>
<reference evidence="3" key="2">
    <citation type="submission" date="2020-02" db="EMBL/GenBank/DDBJ databases">
        <title>Esox lucius (northern pike) genome, fEsoLuc1, primary haplotype.</title>
        <authorList>
            <person name="Myers G."/>
            <person name="Karagic N."/>
            <person name="Meyer A."/>
            <person name="Pippel M."/>
            <person name="Reichard M."/>
            <person name="Winkler S."/>
            <person name="Tracey A."/>
            <person name="Sims Y."/>
            <person name="Howe K."/>
            <person name="Rhie A."/>
            <person name="Formenti G."/>
            <person name="Durbin R."/>
            <person name="Fedrigo O."/>
            <person name="Jarvis E.D."/>
        </authorList>
    </citation>
    <scope>NUCLEOTIDE SEQUENCE [LARGE SCALE GENOMIC DNA]</scope>
</reference>
<dbReference type="InterPro" id="IPR050143">
    <property type="entry name" value="TRIM/RBCC"/>
</dbReference>
<evidence type="ECO:0000259" key="2">
    <source>
        <dbReference type="PROSITE" id="PS50188"/>
    </source>
</evidence>
<evidence type="ECO:0000313" key="3">
    <source>
        <dbReference type="Ensembl" id="ENSELUP00000038383.3"/>
    </source>
</evidence>
<dbReference type="SMART" id="SM00589">
    <property type="entry name" value="PRY"/>
    <property type="match status" value="1"/>
</dbReference>
<dbReference type="InterPro" id="IPR013320">
    <property type="entry name" value="ConA-like_dom_sf"/>
</dbReference>
<dbReference type="Ensembl" id="ENSELUT00000040741.3">
    <property type="protein sequence ID" value="ENSELUP00000038383.3"/>
    <property type="gene ID" value="ENSELUG00000018217.3"/>
</dbReference>
<dbReference type="SUPFAM" id="SSF49899">
    <property type="entry name" value="Concanavalin A-like lectins/glucanases"/>
    <property type="match status" value="1"/>
</dbReference>
<dbReference type="SMART" id="SM00449">
    <property type="entry name" value="SPRY"/>
    <property type="match status" value="1"/>
</dbReference>
<feature type="domain" description="B30.2/SPRY" evidence="2">
    <location>
        <begin position="146"/>
        <end position="340"/>
    </location>
</feature>
<dbReference type="STRING" id="8010.ENSELUP00000038383"/>
<dbReference type="GeneTree" id="ENSGT01040000240385"/>
<dbReference type="InterPro" id="IPR043136">
    <property type="entry name" value="B30.2/SPRY_sf"/>
</dbReference>
<dbReference type="PRINTS" id="PR01407">
    <property type="entry name" value="BUTYPHLNCDUF"/>
</dbReference>
<proteinExistence type="predicted"/>
<feature type="coiled-coil region" evidence="1">
    <location>
        <begin position="93"/>
        <end position="120"/>
    </location>
</feature>
<dbReference type="PANTHER" id="PTHR24103">
    <property type="entry name" value="E3 UBIQUITIN-PROTEIN LIGASE TRIM"/>
    <property type="match status" value="1"/>
</dbReference>
<accession>A0A3P9ABI5</accession>
<dbReference type="InterPro" id="IPR003877">
    <property type="entry name" value="SPRY_dom"/>
</dbReference>
<evidence type="ECO:0000313" key="4">
    <source>
        <dbReference type="Proteomes" id="UP000265140"/>
    </source>
</evidence>
<name>A0A3P9ABI5_ESOLU</name>
<dbReference type="InterPro" id="IPR058030">
    <property type="entry name" value="TRIM8/14/16/25/29/45/65_CC"/>
</dbReference>
<dbReference type="Proteomes" id="UP000265140">
    <property type="component" value="Chromosome 5"/>
</dbReference>
<dbReference type="InterPro" id="IPR001870">
    <property type="entry name" value="B30.2/SPRY"/>
</dbReference>
<dbReference type="Gene3D" id="2.60.120.920">
    <property type="match status" value="1"/>
</dbReference>
<dbReference type="AlphaFoldDB" id="A0A3P9ABI5"/>
<dbReference type="Pfam" id="PF13765">
    <property type="entry name" value="PRY"/>
    <property type="match status" value="1"/>
</dbReference>
<dbReference type="InterPro" id="IPR003879">
    <property type="entry name" value="Butyrophylin_SPRY"/>
</dbReference>
<protein>
    <recommendedName>
        <fullName evidence="2">B30.2/SPRY domain-containing protein</fullName>
    </recommendedName>
</protein>
<dbReference type="Bgee" id="ENSELUG00000018217">
    <property type="expression patterns" value="Expressed in pharyngeal gill and 5 other cell types or tissues"/>
</dbReference>
<dbReference type="OMA" id="ACSTDIS"/>
<dbReference type="CDD" id="cd13733">
    <property type="entry name" value="SPRY_PRY_C-I_1"/>
    <property type="match status" value="1"/>
</dbReference>
<dbReference type="PROSITE" id="PS50188">
    <property type="entry name" value="B302_SPRY"/>
    <property type="match status" value="1"/>
</dbReference>
<keyword evidence="4" id="KW-1185">Reference proteome</keyword>
<reference evidence="3" key="4">
    <citation type="submission" date="2025-09" db="UniProtKB">
        <authorList>
            <consortium name="Ensembl"/>
        </authorList>
    </citation>
    <scope>IDENTIFICATION</scope>
</reference>
<dbReference type="FunFam" id="2.60.120.920:FF:000004">
    <property type="entry name" value="Butyrophilin subfamily 1 member A1"/>
    <property type="match status" value="1"/>
</dbReference>
<keyword evidence="1" id="KW-0175">Coiled coil</keyword>
<dbReference type="Pfam" id="PF25600">
    <property type="entry name" value="TRIM_CC"/>
    <property type="match status" value="1"/>
</dbReference>
<dbReference type="Pfam" id="PF00622">
    <property type="entry name" value="SPRY"/>
    <property type="match status" value="1"/>
</dbReference>
<evidence type="ECO:0000256" key="1">
    <source>
        <dbReference type="SAM" id="Coils"/>
    </source>
</evidence>
<dbReference type="InParanoid" id="A0A3P9ABI5"/>